<dbReference type="InterPro" id="IPR051532">
    <property type="entry name" value="Ester_Hydrolysis_Enzymes"/>
</dbReference>
<evidence type="ECO:0000313" key="2">
    <source>
        <dbReference type="EMBL" id="MBW4435253.1"/>
    </source>
</evidence>
<sequence>MRDVYLLTAGLVTGLVLPVSTLPEQSIFHTDDHQVNWKNQDNLQPVASETLIPTLETSPPEFSEQSLPVATESFLTPSYKVVEKPTSGNQLYYHRLAALKAGQIYTRVADEELKTLWDSGNKHQLTYEDWKSLLAMEAKAMAKGQGKNRLSIIVGDSLSMWFPKEMLSSENLWLNQGISGDTSSGVLKRLSAFAKTKPSVIYVMVGINDLRKGRSDEAILSNSRLIMRQLRQNHPDSMIIVQSILPSRWSNISNNRIRTINHQLALIAQKEGVNYLNLYKWFTDFEGNLREDLTTDGLHLNENGYDIWRAAIDRIESQLAFSD</sequence>
<dbReference type="AlphaFoldDB" id="A0A9E3LW52"/>
<dbReference type="Pfam" id="PF13472">
    <property type="entry name" value="Lipase_GDSL_2"/>
    <property type="match status" value="1"/>
</dbReference>
<dbReference type="InterPro" id="IPR013830">
    <property type="entry name" value="SGNH_hydro"/>
</dbReference>
<reference evidence="2" key="2">
    <citation type="journal article" date="2022" name="Microbiol. Resour. Announc.">
        <title>Metagenome Sequencing to Explore Phylogenomics of Terrestrial Cyanobacteria.</title>
        <authorList>
            <person name="Ward R.D."/>
            <person name="Stajich J.E."/>
            <person name="Johansen J.R."/>
            <person name="Huntemann M."/>
            <person name="Clum A."/>
            <person name="Foster B."/>
            <person name="Foster B."/>
            <person name="Roux S."/>
            <person name="Palaniappan K."/>
            <person name="Varghese N."/>
            <person name="Mukherjee S."/>
            <person name="Reddy T.B.K."/>
            <person name="Daum C."/>
            <person name="Copeland A."/>
            <person name="Chen I.A."/>
            <person name="Ivanova N.N."/>
            <person name="Kyrpides N.C."/>
            <person name="Shapiro N."/>
            <person name="Eloe-Fadrosh E.A."/>
            <person name="Pietrasiak N."/>
        </authorList>
    </citation>
    <scope>NUCLEOTIDE SEQUENCE</scope>
    <source>
        <strain evidence="2">HA4357-MV3</strain>
    </source>
</reference>
<dbReference type="SUPFAM" id="SSF52266">
    <property type="entry name" value="SGNH hydrolase"/>
    <property type="match status" value="1"/>
</dbReference>
<dbReference type="PANTHER" id="PTHR30383:SF5">
    <property type="entry name" value="SGNH HYDROLASE-TYPE ESTERASE DOMAIN-CONTAINING PROTEIN"/>
    <property type="match status" value="1"/>
</dbReference>
<dbReference type="PANTHER" id="PTHR30383">
    <property type="entry name" value="THIOESTERASE 1/PROTEASE 1/LYSOPHOSPHOLIPASE L1"/>
    <property type="match status" value="1"/>
</dbReference>
<name>A0A9E3LW52_9NOST</name>
<comment type="caution">
    <text evidence="2">The sequence shown here is derived from an EMBL/GenBank/DDBJ whole genome shotgun (WGS) entry which is preliminary data.</text>
</comment>
<dbReference type="Gene3D" id="3.40.50.1110">
    <property type="entry name" value="SGNH hydrolase"/>
    <property type="match status" value="1"/>
</dbReference>
<dbReference type="EMBL" id="JAHHHW010000157">
    <property type="protein sequence ID" value="MBW4435253.1"/>
    <property type="molecule type" value="Genomic_DNA"/>
</dbReference>
<dbReference type="GO" id="GO:0004622">
    <property type="term" value="F:phosphatidylcholine lysophospholipase activity"/>
    <property type="evidence" value="ECO:0007669"/>
    <property type="project" value="TreeGrafter"/>
</dbReference>
<accession>A0A9E3LW52</accession>
<gene>
    <name evidence="2" type="ORF">KME28_26955</name>
</gene>
<proteinExistence type="predicted"/>
<reference evidence="2" key="1">
    <citation type="submission" date="2021-05" db="EMBL/GenBank/DDBJ databases">
        <authorList>
            <person name="Pietrasiak N."/>
            <person name="Ward R."/>
            <person name="Stajich J.E."/>
            <person name="Kurbessoian T."/>
        </authorList>
    </citation>
    <scope>NUCLEOTIDE SEQUENCE</scope>
    <source>
        <strain evidence="2">HA4357-MV3</strain>
    </source>
</reference>
<dbReference type="InterPro" id="IPR036514">
    <property type="entry name" value="SGNH_hydro_sf"/>
</dbReference>
<evidence type="ECO:0000313" key="3">
    <source>
        <dbReference type="Proteomes" id="UP000813215"/>
    </source>
</evidence>
<organism evidence="2 3">
    <name type="scientific">Pelatocladus maniniholoensis HA4357-MV3</name>
    <dbReference type="NCBI Taxonomy" id="1117104"/>
    <lineage>
        <taxon>Bacteria</taxon>
        <taxon>Bacillati</taxon>
        <taxon>Cyanobacteriota</taxon>
        <taxon>Cyanophyceae</taxon>
        <taxon>Nostocales</taxon>
        <taxon>Nostocaceae</taxon>
        <taxon>Pelatocladus</taxon>
    </lineage>
</organism>
<dbReference type="Proteomes" id="UP000813215">
    <property type="component" value="Unassembled WGS sequence"/>
</dbReference>
<evidence type="ECO:0000259" key="1">
    <source>
        <dbReference type="Pfam" id="PF13472"/>
    </source>
</evidence>
<feature type="domain" description="SGNH hydrolase-type esterase" evidence="1">
    <location>
        <begin position="173"/>
        <end position="307"/>
    </location>
</feature>
<protein>
    <submittedName>
        <fullName evidence="2">Lipolytic protein G-D-S-L family</fullName>
    </submittedName>
</protein>